<name>A0ABZ0JQF2_9XANT</name>
<evidence type="ECO:0000313" key="1">
    <source>
        <dbReference type="EMBL" id="WOS42053.1"/>
    </source>
</evidence>
<dbReference type="Proteomes" id="UP001302020">
    <property type="component" value="Chromosome"/>
</dbReference>
<organism evidence="1 2">
    <name type="scientific">Xanthomonas rydalmerensis</name>
    <dbReference type="NCBI Taxonomy" id="3046274"/>
    <lineage>
        <taxon>Bacteria</taxon>
        <taxon>Pseudomonadati</taxon>
        <taxon>Pseudomonadota</taxon>
        <taxon>Gammaproteobacteria</taxon>
        <taxon>Lysobacterales</taxon>
        <taxon>Lysobacteraceae</taxon>
        <taxon>Xanthomonas</taxon>
    </lineage>
</organism>
<sequence>MPKLASIHYRIFEFDESAVDAAARGETHNFGGEVALTFDDGKKLFVSWDGEPVQYAIGSKDTSHFLPDASLTDFDVSDSAMWADLIRHEVLLQFAAPDNQVLEVSSATGRLLLCSLERGKWWTDEVTVCKQLPPPYAARDTSLARSRR</sequence>
<dbReference type="EMBL" id="CP126172">
    <property type="protein sequence ID" value="WOS42053.1"/>
    <property type="molecule type" value="Genomic_DNA"/>
</dbReference>
<reference evidence="1 2" key="1">
    <citation type="submission" date="2023-05" db="EMBL/GenBank/DDBJ databases">
        <title>Xanthomonas rydalmerenesis sp. nov., a novel Xanthomonas species isolated from Fragaria x ananassa.</title>
        <authorList>
            <person name="McKnight D.J.E."/>
            <person name="Wong-Bajracharya J."/>
            <person name="Okoh E.B."/>
            <person name="Snijders F."/>
            <person name="Lidbetter F."/>
            <person name="Webster J."/>
            <person name="Djordjevic S.P."/>
            <person name="Bogema D.R."/>
            <person name="Chapman T.A."/>
        </authorList>
    </citation>
    <scope>NUCLEOTIDE SEQUENCE [LARGE SCALE GENOMIC DNA]</scope>
    <source>
        <strain evidence="1 2">DAR34883</strain>
    </source>
</reference>
<proteinExistence type="predicted"/>
<keyword evidence="2" id="KW-1185">Reference proteome</keyword>
<gene>
    <name evidence="1" type="ORF">QN243_06285</name>
</gene>
<evidence type="ECO:0000313" key="2">
    <source>
        <dbReference type="Proteomes" id="UP001302020"/>
    </source>
</evidence>
<protein>
    <submittedName>
        <fullName evidence="1">Uncharacterized protein</fullName>
    </submittedName>
</protein>
<dbReference type="RefSeq" id="WP_317844848.1">
    <property type="nucleotide sequence ID" value="NZ_CP126170.1"/>
</dbReference>
<accession>A0ABZ0JQF2</accession>